<reference evidence="7 8" key="1">
    <citation type="submission" date="2019-07" db="EMBL/GenBank/DDBJ databases">
        <authorList>
            <person name="Friedrich A."/>
            <person name="Schacherer J."/>
        </authorList>
    </citation>
    <scope>NUCLEOTIDE SEQUENCE [LARGE SCALE GENOMIC DNA]</scope>
</reference>
<proteinExistence type="predicted"/>
<dbReference type="GO" id="GO:0015031">
    <property type="term" value="P:protein transport"/>
    <property type="evidence" value="ECO:0007669"/>
    <property type="project" value="UniProtKB-KW"/>
</dbReference>
<keyword evidence="8" id="KW-1185">Reference proteome</keyword>
<feature type="compositionally biased region" description="Low complexity" evidence="3">
    <location>
        <begin position="396"/>
        <end position="415"/>
    </location>
</feature>
<dbReference type="Pfam" id="PF16213">
    <property type="entry name" value="DCB"/>
    <property type="match status" value="1"/>
</dbReference>
<dbReference type="EMBL" id="CABFWN010000004">
    <property type="protein sequence ID" value="VUG19115.1"/>
    <property type="molecule type" value="Genomic_DNA"/>
</dbReference>
<evidence type="ECO:0000259" key="5">
    <source>
        <dbReference type="Pfam" id="PF16206"/>
    </source>
</evidence>
<evidence type="ECO:0000256" key="1">
    <source>
        <dbReference type="ARBA" id="ARBA00022448"/>
    </source>
</evidence>
<evidence type="ECO:0000313" key="7">
    <source>
        <dbReference type="EMBL" id="VUG19115.1"/>
    </source>
</evidence>
<accession>A0A7D9CYV6</accession>
<evidence type="ECO:0000259" key="4">
    <source>
        <dbReference type="Pfam" id="PF12783"/>
    </source>
</evidence>
<feature type="domain" description="Mon2/Sec7/BIG1-like dimerisation and cyclophilin-binding" evidence="6">
    <location>
        <begin position="2"/>
        <end position="179"/>
    </location>
</feature>
<evidence type="ECO:0000313" key="8">
    <source>
        <dbReference type="Proteomes" id="UP000478008"/>
    </source>
</evidence>
<sequence>MSLIQQIKDTLLSLSTDSKRKHGHIRKASQRSLQILKSFPIHSVSDNKKQLDSLKDYPDFIDPFLLCFHTKETKLVSFALTALNKLVVSKAISFTKIDEIIAVLQDLTYMSTEVQLKILQILPTLFENYSMDINDESLSNILYVCTLLQNSTKSPVVVNTAKATFSQMIGTVFEKVKQEKELLVSKKITGPARYTLPIDNDKTVKVHLCAYDAQRVFNDLCTLIEHHKPVFLKTNYMTEDDGFEILESTIKNNEAVFKDHVELAYLLRIRVAPILLRFISSCDDFTLMVRVFRLVFLMISDLLEITTNEAEVTLSLMTHLISSSSKTPKWKRIFCLEIYASIFKDFKATKTLFKEFDDNQEVEKRQVVHDFLTVCVEIIGSQHKMLNSGDIVQPPNGDGNNRRSSSGSSSTLSLNGQGGSKDPHSTSTPLIFSVYPSEVKQRYMDSIDKMEPPAMPDYYMLSLVAQCVTNSSEGIFNYSLTLARDFQKGTSKVKGQGVTFLDESLMKKYGGATELIEYRILHDFTLRSWESLYNILKVLIVSSLDNKSFSLIIQSLQRLCHASGILSVRKAQTTIINYFAYATVNLTGQLGYHNKIQSFGESIAGTISSAIGQAVSNMSHNARSSSETGTNISTDTSTNSRVKWYPRTINSRQIICFRALVDLGISLAELFDDSWRTLMIVFQWISYYIDGPTGFSAKEIPPISPLLDNHDISVISETLKKFSNGIGKQDYLVFRKICNSLFQLSDEIFKQPVFGSMVFSPVKEEGYEIYPCIYCRSFFVAEISNLCLINPLKFLINENGIWDDIVSFFSNICTDRELEESMRLLFARSFGEIIQAVANVGFDDNVAGDDDERTSLYSLTERGVLKALLIHTQKLLDLKPATEVLTINVELRIVLSNLNILKDIIDRFGNKISEEWDAVFSLLDVPFKISGDTSYSFQESSTKEMLVSLMKSSFESLKVTLDELLQTVQLSQIRIVIDILFKFVTQRYDLNASFNAASYFWIISDYLKDSLNTYNETSIGSTQTEINSERQLVSIVKAGIEPDNNKKAYIESLWLYLLLKLAETTNDKRAQVRNGSIITFFNVLDSYSEIHPSYNSIYAIILEPILLQILPDNKINECPKAVQEEWIATLSSVSSSLTKFYCQRLGNFNVDKKSSNELQQYWHGYSVYMTKLLNINNDWMSLNTKIFENLLKVFNTFSVEGTNVPSNTVEDFYSLWTEYKIVYKLSDDSSYEELLCAFVSCFIPLFNMVGYSLSISKLESLLMQLNSCVRFPVLIANKRDDKRMTKLQQKVLDSLSNMSFEEPQYQSLLIRELCSIIALPFTTRDLIQKKLGSKGLRIPTFRMVSYNCLKVLEKCLSTITQLVPFLVDHSILQLYDSLLEPCKLKYRSDAQLCTGEYLWKGASSILCDLSCRICESLISDAQSFDDQKLRKQDFYALWSRILKFFESCFLSCENRKLVNEFQSFDLEISRRLEEAFSRLIREKNPATFTDENRRKFLSCIWRASFLYSTDDASQEVLNFTDSPLEISKRLSLFKTFKYCGNTSTLTPVVTVETAKLCLHDLIDLSAPGSGPLWKLSLEYYIGRFSFALAKYISDFSLCGKRPMSRMQGAELEMLLIGYLRIVNHMKQLNSNDFDWCKKSMHPLYQLISLLPSLNIHDRKLGALVTSVFHQLPIRSGE</sequence>
<dbReference type="InterPro" id="IPR032629">
    <property type="entry name" value="DCB_dom"/>
</dbReference>
<keyword evidence="2" id="KW-0653">Protein transport</keyword>
<feature type="region of interest" description="Disordered" evidence="3">
    <location>
        <begin position="387"/>
        <end position="429"/>
    </location>
</feature>
<evidence type="ECO:0000259" key="6">
    <source>
        <dbReference type="Pfam" id="PF16213"/>
    </source>
</evidence>
<feature type="domain" description="Mon2/Sec7/BIG1-like HUS" evidence="4">
    <location>
        <begin position="209"/>
        <end position="361"/>
    </location>
</feature>
<dbReference type="Proteomes" id="UP000478008">
    <property type="component" value="Unassembled WGS sequence"/>
</dbReference>
<keyword evidence="1" id="KW-0813">Transport</keyword>
<protein>
    <submittedName>
        <fullName evidence="7">DEBR0S4_10902g1_1</fullName>
    </submittedName>
</protein>
<dbReference type="GO" id="GO:0005794">
    <property type="term" value="C:Golgi apparatus"/>
    <property type="evidence" value="ECO:0007669"/>
    <property type="project" value="UniProtKB-ARBA"/>
</dbReference>
<name>A0A7D9CYV6_DEKBR</name>
<dbReference type="Pfam" id="PF12783">
    <property type="entry name" value="Sec7-like_HUS"/>
    <property type="match status" value="1"/>
</dbReference>
<organism evidence="7 8">
    <name type="scientific">Dekkera bruxellensis</name>
    <name type="common">Brettanomyces custersii</name>
    <dbReference type="NCBI Taxonomy" id="5007"/>
    <lineage>
        <taxon>Eukaryota</taxon>
        <taxon>Fungi</taxon>
        <taxon>Dikarya</taxon>
        <taxon>Ascomycota</taxon>
        <taxon>Saccharomycotina</taxon>
        <taxon>Pichiomycetes</taxon>
        <taxon>Pichiales</taxon>
        <taxon>Pichiaceae</taxon>
        <taxon>Brettanomyces</taxon>
    </lineage>
</organism>
<feature type="domain" description="Mon2 C-terminal" evidence="5">
    <location>
        <begin position="964"/>
        <end position="1090"/>
    </location>
</feature>
<gene>
    <name evidence="7" type="ORF">DEBR0S4_10902G</name>
</gene>
<dbReference type="InterPro" id="IPR032817">
    <property type="entry name" value="Mon2_C"/>
</dbReference>
<evidence type="ECO:0000256" key="2">
    <source>
        <dbReference type="ARBA" id="ARBA00022927"/>
    </source>
</evidence>
<dbReference type="Pfam" id="PF16206">
    <property type="entry name" value="Mon2_C"/>
    <property type="match status" value="1"/>
</dbReference>
<evidence type="ECO:0000256" key="3">
    <source>
        <dbReference type="SAM" id="MobiDB-lite"/>
    </source>
</evidence>
<dbReference type="InterPro" id="IPR032691">
    <property type="entry name" value="Mon2/Sec7/BIG1-like_HUS"/>
</dbReference>